<feature type="compositionally biased region" description="Polar residues" evidence="1">
    <location>
        <begin position="112"/>
        <end position="122"/>
    </location>
</feature>
<organism evidence="2">
    <name type="scientific">freshwater metagenome</name>
    <dbReference type="NCBI Taxonomy" id="449393"/>
    <lineage>
        <taxon>unclassified sequences</taxon>
        <taxon>metagenomes</taxon>
        <taxon>ecological metagenomes</taxon>
    </lineage>
</organism>
<accession>A0A6J6D3P0</accession>
<reference evidence="2" key="1">
    <citation type="submission" date="2020-05" db="EMBL/GenBank/DDBJ databases">
        <authorList>
            <person name="Chiriac C."/>
            <person name="Salcher M."/>
            <person name="Ghai R."/>
            <person name="Kavagutti S V."/>
        </authorList>
    </citation>
    <scope>NUCLEOTIDE SEQUENCE</scope>
</reference>
<evidence type="ECO:0000313" key="2">
    <source>
        <dbReference type="EMBL" id="CAB4557329.1"/>
    </source>
</evidence>
<feature type="region of interest" description="Disordered" evidence="1">
    <location>
        <begin position="84"/>
        <end position="122"/>
    </location>
</feature>
<protein>
    <submittedName>
        <fullName evidence="2">Unannotated protein</fullName>
    </submittedName>
</protein>
<proteinExistence type="predicted"/>
<evidence type="ECO:0000256" key="1">
    <source>
        <dbReference type="SAM" id="MobiDB-lite"/>
    </source>
</evidence>
<dbReference type="EMBL" id="CAEZSR010000045">
    <property type="protein sequence ID" value="CAB4557329.1"/>
    <property type="molecule type" value="Genomic_DNA"/>
</dbReference>
<name>A0A6J6D3P0_9ZZZZ</name>
<sequence length="373" mass="40184">MRQCELAQRKQVAASTIGSYLTSLGTAVVSRYPEIVICLTAESVRHDCRPSTVAIVDESGGELLAAYASLVRAQARVIELLANPSTDPREERAVPRADREELPELQRKNGQEDPSSPASFENGNETIRIFGELREEQVEHGGGLDAVLEPLHVAAERWRLKPMNNRAGLQRALGGFTLPEISHAVHRLCALIETGHTPVISPFGLLVQWARSGDTSHFAAVRDRRPAPVTTGQACVVPDEPESDFDADDMAAVLAMEADPDSFDAELDQLDRLVVATYPHLATHGIRPAMRHALRAAVFSDWVNGREHTTGAPGGDPANTTSPPPALRHQTAGTPQAHPQHTDGSPVAHRWDAARTAGGVLTATQRITNGAAQ</sequence>
<feature type="compositionally biased region" description="Basic and acidic residues" evidence="1">
    <location>
        <begin position="87"/>
        <end position="111"/>
    </location>
</feature>
<dbReference type="AlphaFoldDB" id="A0A6J6D3P0"/>
<feature type="compositionally biased region" description="Polar residues" evidence="1">
    <location>
        <begin position="331"/>
        <end position="343"/>
    </location>
</feature>
<feature type="region of interest" description="Disordered" evidence="1">
    <location>
        <begin position="305"/>
        <end position="347"/>
    </location>
</feature>
<gene>
    <name evidence="2" type="ORF">UFOPK1493_01500</name>
</gene>